<reference evidence="8 11" key="2">
    <citation type="submission" date="2020-07" db="EMBL/GenBank/DDBJ databases">
        <authorList>
            <person name="Feng H."/>
        </authorList>
    </citation>
    <scope>NUCLEOTIDE SEQUENCE [LARGE SCALE GENOMIC DNA]</scope>
    <source>
        <strain evidence="8">S-12</strain>
        <strain evidence="11">s-12</strain>
    </source>
</reference>
<keyword evidence="10" id="KW-1185">Reference proteome</keyword>
<evidence type="ECO:0000256" key="1">
    <source>
        <dbReference type="ARBA" id="ARBA00004496"/>
    </source>
</evidence>
<proteinExistence type="predicted"/>
<dbReference type="Gene3D" id="2.70.70.10">
    <property type="entry name" value="Glucose Permease (Domain IIA)"/>
    <property type="match status" value="1"/>
</dbReference>
<keyword evidence="2" id="KW-0813">Transport</keyword>
<keyword evidence="5" id="KW-0598">Phosphotransferase system</keyword>
<dbReference type="RefSeq" id="WP_163243087.1">
    <property type="nucleotide sequence ID" value="NZ_CP082780.1"/>
</dbReference>
<dbReference type="SUPFAM" id="SSF51261">
    <property type="entry name" value="Duplicated hybrid motif"/>
    <property type="match status" value="1"/>
</dbReference>
<dbReference type="Proteomes" id="UP000472971">
    <property type="component" value="Unassembled WGS sequence"/>
</dbReference>
<comment type="caution">
    <text evidence="9">The sequence shown here is derived from an EMBL/GenBank/DDBJ whole genome shotgun (WGS) entry which is preliminary data.</text>
</comment>
<dbReference type="PANTHER" id="PTHR45008:SF1">
    <property type="entry name" value="PTS SYSTEM GLUCOSE-SPECIFIC EIIA COMPONENT"/>
    <property type="match status" value="1"/>
</dbReference>
<feature type="domain" description="PTS EIIA type-1" evidence="7">
    <location>
        <begin position="32"/>
        <end position="136"/>
    </location>
</feature>
<accession>A0A6B3W2I4</accession>
<sequence length="167" mass="18211">MIRKLFRKSINKVQEIMAPLNGEIIPLEKVPDPVFSEKMMGEGIAILPSDGHVLSPVEGEIIQVAPTKHAVGILDKNGLEILIHIGLETVALKGEGFTVTVSPGDNVVVGQPLISFDLHYIQENAKSIMTPIIITNSHTLKKQYQFTEETEAKATETIIMTVTENGA</sequence>
<dbReference type="InterPro" id="IPR011055">
    <property type="entry name" value="Dup_hybrid_motif"/>
</dbReference>
<dbReference type="EMBL" id="JAAIWN010000042">
    <property type="protein sequence ID" value="NEY82687.1"/>
    <property type="molecule type" value="Genomic_DNA"/>
</dbReference>
<reference evidence="9 10" key="1">
    <citation type="submission" date="2020-02" db="EMBL/GenBank/DDBJ databases">
        <title>Bacillus aquiflavi sp. nov., isolated from yellow water of strong flavor Chinese baijiu in Yibin region of China.</title>
        <authorList>
            <person name="Xie J."/>
        </authorList>
    </citation>
    <scope>NUCLEOTIDE SEQUENCE [LARGE SCALE GENOMIC DNA]</scope>
    <source>
        <strain evidence="9 10">3H-10</strain>
    </source>
</reference>
<evidence type="ECO:0000256" key="6">
    <source>
        <dbReference type="ARBA" id="ARBA00022777"/>
    </source>
</evidence>
<dbReference type="InterPro" id="IPR050890">
    <property type="entry name" value="PTS_EIIA_component"/>
</dbReference>
<evidence type="ECO:0000256" key="4">
    <source>
        <dbReference type="ARBA" id="ARBA00022679"/>
    </source>
</evidence>
<keyword evidence="4" id="KW-0808">Transferase</keyword>
<keyword evidence="6" id="KW-0418">Kinase</keyword>
<dbReference type="NCBIfam" id="TIGR00830">
    <property type="entry name" value="PTBA"/>
    <property type="match status" value="1"/>
</dbReference>
<evidence type="ECO:0000313" key="11">
    <source>
        <dbReference type="Proteomes" id="UP000570010"/>
    </source>
</evidence>
<dbReference type="FunFam" id="2.70.70.10:FF:000001">
    <property type="entry name" value="PTS system glucose-specific IIA component"/>
    <property type="match status" value="1"/>
</dbReference>
<dbReference type="GO" id="GO:0005737">
    <property type="term" value="C:cytoplasm"/>
    <property type="evidence" value="ECO:0007669"/>
    <property type="project" value="UniProtKB-SubCell"/>
</dbReference>
<protein>
    <submittedName>
        <fullName evidence="9">PTS glucose transporter subunit IIA</fullName>
    </submittedName>
</protein>
<dbReference type="GO" id="GO:0009401">
    <property type="term" value="P:phosphoenolpyruvate-dependent sugar phosphotransferase system"/>
    <property type="evidence" value="ECO:0007669"/>
    <property type="project" value="UniProtKB-KW"/>
</dbReference>
<evidence type="ECO:0000313" key="8">
    <source>
        <dbReference type="EMBL" id="MBA4538339.1"/>
    </source>
</evidence>
<organism evidence="9 10">
    <name type="scientific">Bacillus aquiflavi</name>
    <dbReference type="NCBI Taxonomy" id="2672567"/>
    <lineage>
        <taxon>Bacteria</taxon>
        <taxon>Bacillati</taxon>
        <taxon>Bacillota</taxon>
        <taxon>Bacilli</taxon>
        <taxon>Bacillales</taxon>
        <taxon>Bacillaceae</taxon>
        <taxon>Bacillus</taxon>
    </lineage>
</organism>
<dbReference type="PROSITE" id="PS00371">
    <property type="entry name" value="PTS_EIIA_TYPE_1_HIS"/>
    <property type="match status" value="1"/>
</dbReference>
<evidence type="ECO:0000256" key="5">
    <source>
        <dbReference type="ARBA" id="ARBA00022683"/>
    </source>
</evidence>
<keyword evidence="3 9" id="KW-0762">Sugar transport</keyword>
<evidence type="ECO:0000256" key="2">
    <source>
        <dbReference type="ARBA" id="ARBA00022448"/>
    </source>
</evidence>
<evidence type="ECO:0000313" key="10">
    <source>
        <dbReference type="Proteomes" id="UP000472971"/>
    </source>
</evidence>
<dbReference type="EMBL" id="JACEIO010000041">
    <property type="protein sequence ID" value="MBA4538339.1"/>
    <property type="molecule type" value="Genomic_DNA"/>
</dbReference>
<comment type="subcellular location">
    <subcellularLocation>
        <location evidence="1">Cytoplasm</location>
    </subcellularLocation>
</comment>
<dbReference type="Pfam" id="PF00358">
    <property type="entry name" value="PTS_EIIA_1"/>
    <property type="match status" value="1"/>
</dbReference>
<evidence type="ECO:0000256" key="3">
    <source>
        <dbReference type="ARBA" id="ARBA00022597"/>
    </source>
</evidence>
<dbReference type="InterPro" id="IPR001127">
    <property type="entry name" value="PTS_EIIA_1_perm"/>
</dbReference>
<gene>
    <name evidence="9" type="ORF">G4D64_14525</name>
    <name evidence="8" type="ORF">H1Z61_14655</name>
</gene>
<dbReference type="GO" id="GO:0016301">
    <property type="term" value="F:kinase activity"/>
    <property type="evidence" value="ECO:0007669"/>
    <property type="project" value="UniProtKB-KW"/>
</dbReference>
<dbReference type="PROSITE" id="PS51093">
    <property type="entry name" value="PTS_EIIA_TYPE_1"/>
    <property type="match status" value="1"/>
</dbReference>
<dbReference type="Proteomes" id="UP000570010">
    <property type="component" value="Unassembled WGS sequence"/>
</dbReference>
<name>A0A6B3W2I4_9BACI</name>
<evidence type="ECO:0000259" key="7">
    <source>
        <dbReference type="PROSITE" id="PS51093"/>
    </source>
</evidence>
<dbReference type="PANTHER" id="PTHR45008">
    <property type="entry name" value="PTS SYSTEM GLUCOSE-SPECIFIC EIIA COMPONENT"/>
    <property type="match status" value="1"/>
</dbReference>
<evidence type="ECO:0000313" key="9">
    <source>
        <dbReference type="EMBL" id="NEY82687.1"/>
    </source>
</evidence>
<dbReference type="AlphaFoldDB" id="A0A6B3W2I4"/>